<organism evidence="4 5">
    <name type="scientific">Micromonospora antibiotica</name>
    <dbReference type="NCBI Taxonomy" id="2807623"/>
    <lineage>
        <taxon>Bacteria</taxon>
        <taxon>Bacillati</taxon>
        <taxon>Actinomycetota</taxon>
        <taxon>Actinomycetes</taxon>
        <taxon>Micromonosporales</taxon>
        <taxon>Micromonosporaceae</taxon>
        <taxon>Micromonospora</taxon>
    </lineage>
</organism>
<gene>
    <name evidence="4" type="ORF">JQN83_01640</name>
</gene>
<reference evidence="4 5" key="1">
    <citation type="submission" date="2021-03" db="EMBL/GenBank/DDBJ databases">
        <authorList>
            <person name="Lee D.-H."/>
        </authorList>
    </citation>
    <scope>NUCLEOTIDE SEQUENCE [LARGE SCALE GENOMIC DNA]</scope>
    <source>
        <strain evidence="4 5">MMS20-R2-23</strain>
    </source>
</reference>
<feature type="region of interest" description="Disordered" evidence="1">
    <location>
        <begin position="190"/>
        <end position="244"/>
    </location>
</feature>
<dbReference type="Pfam" id="PF03793">
    <property type="entry name" value="PASTA"/>
    <property type="match status" value="1"/>
</dbReference>
<feature type="compositionally biased region" description="Basic and acidic residues" evidence="1">
    <location>
        <begin position="1"/>
        <end position="14"/>
    </location>
</feature>
<accession>A0ABS3V1N3</accession>
<keyword evidence="2" id="KW-0812">Transmembrane</keyword>
<keyword evidence="2" id="KW-0472">Membrane</keyword>
<dbReference type="CDD" id="cd06577">
    <property type="entry name" value="PASTA_pknB"/>
    <property type="match status" value="1"/>
</dbReference>
<feature type="region of interest" description="Disordered" evidence="1">
    <location>
        <begin position="1"/>
        <end position="79"/>
    </location>
</feature>
<dbReference type="PROSITE" id="PS51178">
    <property type="entry name" value="PASTA"/>
    <property type="match status" value="1"/>
</dbReference>
<evidence type="ECO:0000256" key="2">
    <source>
        <dbReference type="SAM" id="Phobius"/>
    </source>
</evidence>
<protein>
    <submittedName>
        <fullName evidence="4">PASTA domain-containing protein</fullName>
    </submittedName>
</protein>
<feature type="compositionally biased region" description="Pro residues" evidence="1">
    <location>
        <begin position="149"/>
        <end position="158"/>
    </location>
</feature>
<evidence type="ECO:0000256" key="1">
    <source>
        <dbReference type="SAM" id="MobiDB-lite"/>
    </source>
</evidence>
<dbReference type="Proteomes" id="UP000671399">
    <property type="component" value="Unassembled WGS sequence"/>
</dbReference>
<name>A0ABS3V1N3_9ACTN</name>
<dbReference type="InterPro" id="IPR005543">
    <property type="entry name" value="PASTA_dom"/>
</dbReference>
<evidence type="ECO:0000259" key="3">
    <source>
        <dbReference type="PROSITE" id="PS51178"/>
    </source>
</evidence>
<dbReference type="EMBL" id="JAGFWR010000001">
    <property type="protein sequence ID" value="MBO4159517.1"/>
    <property type="molecule type" value="Genomic_DNA"/>
</dbReference>
<evidence type="ECO:0000313" key="4">
    <source>
        <dbReference type="EMBL" id="MBO4159517.1"/>
    </source>
</evidence>
<feature type="compositionally biased region" description="Basic and acidic residues" evidence="1">
    <location>
        <begin position="66"/>
        <end position="79"/>
    </location>
</feature>
<feature type="region of interest" description="Disordered" evidence="1">
    <location>
        <begin position="115"/>
        <end position="164"/>
    </location>
</feature>
<evidence type="ECO:0000313" key="5">
    <source>
        <dbReference type="Proteomes" id="UP000671399"/>
    </source>
</evidence>
<feature type="transmembrane region" description="Helical" evidence="2">
    <location>
        <begin position="90"/>
        <end position="111"/>
    </location>
</feature>
<feature type="compositionally biased region" description="Low complexity" evidence="1">
    <location>
        <begin position="223"/>
        <end position="244"/>
    </location>
</feature>
<keyword evidence="5" id="KW-1185">Reference proteome</keyword>
<dbReference type="Gene3D" id="3.30.10.20">
    <property type="match status" value="1"/>
</dbReference>
<proteinExistence type="predicted"/>
<dbReference type="SMART" id="SM00740">
    <property type="entry name" value="PASTA"/>
    <property type="match status" value="1"/>
</dbReference>
<dbReference type="RefSeq" id="WP_208565219.1">
    <property type="nucleotide sequence ID" value="NZ_JAGFWR010000001.1"/>
</dbReference>
<feature type="compositionally biased region" description="Low complexity" evidence="1">
    <location>
        <begin position="129"/>
        <end position="148"/>
    </location>
</feature>
<feature type="domain" description="PASTA" evidence="3">
    <location>
        <begin position="159"/>
        <end position="224"/>
    </location>
</feature>
<comment type="caution">
    <text evidence="4">The sequence shown here is derived from an EMBL/GenBank/DDBJ whole genome shotgun (WGS) entry which is preliminary data.</text>
</comment>
<keyword evidence="2" id="KW-1133">Transmembrane helix</keyword>
<sequence>MSDDRQEPPADDATRPLPPARPGAGGPPDATARQEPADATRPLPPVGGGPAGSPVWSGRAGVPPPRPDEPREPAEWYGEDQRGRRWWTPILLGVLGLLLLGLVGAGIWLALRAADSPSDETPTPPPTAPTTTAPTRAPTTSAPTTAAPTTPPTTPPTTGPAAIAVPPLVGLSQETAENLLGRLGLSARVQTRESDRPAGTVLSTDPGQGELVSPGDEVTLVVAAEPTASPTGAGTATPTASPTG</sequence>